<evidence type="ECO:0000259" key="5">
    <source>
        <dbReference type="SMART" id="SM00507"/>
    </source>
</evidence>
<evidence type="ECO:0000313" key="6">
    <source>
        <dbReference type="EMBL" id="MBU3028957.1"/>
    </source>
</evidence>
<keyword evidence="7" id="KW-1185">Reference proteome</keyword>
<feature type="domain" description="HNH nuclease" evidence="5">
    <location>
        <begin position="22"/>
        <end position="75"/>
    </location>
</feature>
<dbReference type="InterPro" id="IPR002711">
    <property type="entry name" value="HNH"/>
</dbReference>
<dbReference type="Pfam" id="PF01844">
    <property type="entry name" value="HNH"/>
    <property type="match status" value="1"/>
</dbReference>
<accession>A0ABS6AG71</accession>
<comment type="caution">
    <text evidence="6">The sequence shown here is derived from an EMBL/GenBank/DDBJ whole genome shotgun (WGS) entry which is preliminary data.</text>
</comment>
<protein>
    <recommendedName>
        <fullName evidence="4">Putative HNH nuclease YajD</fullName>
    </recommendedName>
</protein>
<reference evidence="6" key="1">
    <citation type="submission" date="2021-06" db="EMBL/GenBank/DDBJ databases">
        <title>Paracoccus bacterium XHP0099 sp. nov., isolated from the surface waters of the Yellow Sea.</title>
        <authorList>
            <person name="Xue H."/>
            <person name="Zhang D."/>
        </authorList>
    </citation>
    <scope>NUCLEOTIDE SEQUENCE</scope>
    <source>
        <strain evidence="6">XHP0099</strain>
    </source>
</reference>
<dbReference type="RefSeq" id="WP_216031648.1">
    <property type="nucleotide sequence ID" value="NZ_JAHKNG010000002.1"/>
</dbReference>
<evidence type="ECO:0000313" key="7">
    <source>
        <dbReference type="Proteomes" id="UP001166191"/>
    </source>
</evidence>
<dbReference type="SMART" id="SM00507">
    <property type="entry name" value="HNHc"/>
    <property type="match status" value="1"/>
</dbReference>
<evidence type="ECO:0000256" key="4">
    <source>
        <dbReference type="ARBA" id="ARBA00040194"/>
    </source>
</evidence>
<dbReference type="GO" id="GO:0004519">
    <property type="term" value="F:endonuclease activity"/>
    <property type="evidence" value="ECO:0007669"/>
    <property type="project" value="UniProtKB-KW"/>
</dbReference>
<sequence>MGLKREYRKHSRRVTSTKRWQVLRQIILERDNWTCACGCGERRRLEIDHIKPVRTHPELAFDPANLQALAPSCHAQKTRIEVGWSPVFDTPEKRAWGQAVADLAAKSNRATHEVNHA</sequence>
<keyword evidence="1" id="KW-0540">Nuclease</keyword>
<dbReference type="EMBL" id="JAHKNG010000002">
    <property type="protein sequence ID" value="MBU3028957.1"/>
    <property type="molecule type" value="Genomic_DNA"/>
</dbReference>
<gene>
    <name evidence="6" type="ORF">KNW02_02355</name>
</gene>
<comment type="similarity">
    <text evidence="3">Belongs to the HNH nuclease family.</text>
</comment>
<organism evidence="6 7">
    <name type="scientific">Paracoccus marinaquae</name>
    <dbReference type="NCBI Taxonomy" id="2841926"/>
    <lineage>
        <taxon>Bacteria</taxon>
        <taxon>Pseudomonadati</taxon>
        <taxon>Pseudomonadota</taxon>
        <taxon>Alphaproteobacteria</taxon>
        <taxon>Rhodobacterales</taxon>
        <taxon>Paracoccaceae</taxon>
        <taxon>Paracoccus</taxon>
    </lineage>
</organism>
<dbReference type="InterPro" id="IPR003615">
    <property type="entry name" value="HNH_nuc"/>
</dbReference>
<dbReference type="PANTHER" id="PTHR41286:SF1">
    <property type="entry name" value="HNH NUCLEASE YAJD-RELATED"/>
    <property type="match status" value="1"/>
</dbReference>
<evidence type="ECO:0000256" key="1">
    <source>
        <dbReference type="ARBA" id="ARBA00022722"/>
    </source>
</evidence>
<evidence type="ECO:0000256" key="3">
    <source>
        <dbReference type="ARBA" id="ARBA00038412"/>
    </source>
</evidence>
<evidence type="ECO:0000256" key="2">
    <source>
        <dbReference type="ARBA" id="ARBA00022801"/>
    </source>
</evidence>
<name>A0ABS6AG71_9RHOB</name>
<dbReference type="PANTHER" id="PTHR41286">
    <property type="entry name" value="HNH NUCLEASE YAJD-RELATED"/>
    <property type="match status" value="1"/>
</dbReference>
<dbReference type="CDD" id="cd00085">
    <property type="entry name" value="HNHc"/>
    <property type="match status" value="1"/>
</dbReference>
<keyword evidence="6" id="KW-0255">Endonuclease</keyword>
<dbReference type="Proteomes" id="UP001166191">
    <property type="component" value="Unassembled WGS sequence"/>
</dbReference>
<proteinExistence type="inferred from homology"/>
<keyword evidence="2" id="KW-0378">Hydrolase</keyword>